<reference evidence="2" key="1">
    <citation type="submission" date="2022-11" db="UniProtKB">
        <authorList>
            <consortium name="WormBaseParasite"/>
        </authorList>
    </citation>
    <scope>IDENTIFICATION</scope>
</reference>
<dbReference type="WBParaSite" id="nRc.2.0.1.t30268-RA">
    <property type="protein sequence ID" value="nRc.2.0.1.t30268-RA"/>
    <property type="gene ID" value="nRc.2.0.1.g30268"/>
</dbReference>
<protein>
    <submittedName>
        <fullName evidence="2">Uncharacterized protein</fullName>
    </submittedName>
</protein>
<name>A0A915JW12_ROMCU</name>
<evidence type="ECO:0000313" key="2">
    <source>
        <dbReference type="WBParaSite" id="nRc.2.0.1.t30268-RA"/>
    </source>
</evidence>
<organism evidence="1 2">
    <name type="scientific">Romanomermis culicivorax</name>
    <name type="common">Nematode worm</name>
    <dbReference type="NCBI Taxonomy" id="13658"/>
    <lineage>
        <taxon>Eukaryota</taxon>
        <taxon>Metazoa</taxon>
        <taxon>Ecdysozoa</taxon>
        <taxon>Nematoda</taxon>
        <taxon>Enoplea</taxon>
        <taxon>Dorylaimia</taxon>
        <taxon>Mermithida</taxon>
        <taxon>Mermithoidea</taxon>
        <taxon>Mermithidae</taxon>
        <taxon>Romanomermis</taxon>
    </lineage>
</organism>
<proteinExistence type="predicted"/>
<dbReference type="Proteomes" id="UP000887565">
    <property type="component" value="Unplaced"/>
</dbReference>
<evidence type="ECO:0000313" key="1">
    <source>
        <dbReference type="Proteomes" id="UP000887565"/>
    </source>
</evidence>
<keyword evidence="1" id="KW-1185">Reference proteome</keyword>
<sequence length="166" mass="19212">MRFEFIGSTILLEKSNIAKSNKKSNNPHFRAHNFLDMLNLAFDSNYPAAYTYVEETEADDWSPGIHLHFVDYKALCLRLKRERLSLVTKHTTEDEVQEKPCSPTNGSPSCVPKSAVHKNNLSNFQPTIMKMINNREDNEAKNIKSPKIETNHKNNRYFQEVDQQIL</sequence>
<accession>A0A915JW12</accession>
<dbReference type="AlphaFoldDB" id="A0A915JW12"/>